<gene>
    <name evidence="2" type="ORF">ABHN84_12335</name>
</gene>
<sequence length="81" mass="9397">MRNNARGATSPQAKQVDTRTEIEKKIDQLKEDIKELQAQRRELIGDNSEEAELQRKVLDHQITMLNTQLISLLKIQKEAQK</sequence>
<reference evidence="2 3" key="1">
    <citation type="submission" date="2024-05" db="EMBL/GenBank/DDBJ databases">
        <title>Genome sequencing of Marine Estuary Bacteria, Shewanella vesiculosa and S. baltica, and Pseudomonas syringae.</title>
        <authorList>
            <person name="Gurung A."/>
            <person name="Maclea K.S."/>
        </authorList>
    </citation>
    <scope>NUCLEOTIDE SEQUENCE [LARGE SCALE GENOMIC DNA]</scope>
    <source>
        <strain evidence="2 3">1A</strain>
    </source>
</reference>
<comment type="caution">
    <text evidence="2">The sequence shown here is derived from an EMBL/GenBank/DDBJ whole genome shotgun (WGS) entry which is preliminary data.</text>
</comment>
<proteinExistence type="predicted"/>
<keyword evidence="3" id="KW-1185">Reference proteome</keyword>
<dbReference type="RefSeq" id="WP_347690336.1">
    <property type="nucleotide sequence ID" value="NZ_JBDPZN010000004.1"/>
</dbReference>
<evidence type="ECO:0000256" key="1">
    <source>
        <dbReference type="SAM" id="MobiDB-lite"/>
    </source>
</evidence>
<name>A0ABV0FQH7_9GAMM</name>
<feature type="region of interest" description="Disordered" evidence="1">
    <location>
        <begin position="1"/>
        <end position="20"/>
    </location>
</feature>
<dbReference type="EMBL" id="JBDPZN010000004">
    <property type="protein sequence ID" value="MEO3683076.1"/>
    <property type="molecule type" value="Genomic_DNA"/>
</dbReference>
<evidence type="ECO:0000313" key="3">
    <source>
        <dbReference type="Proteomes" id="UP001477278"/>
    </source>
</evidence>
<dbReference type="Proteomes" id="UP001477278">
    <property type="component" value="Unassembled WGS sequence"/>
</dbReference>
<organism evidence="2 3">
    <name type="scientific">Shewanella vesiculosa</name>
    <dbReference type="NCBI Taxonomy" id="518738"/>
    <lineage>
        <taxon>Bacteria</taxon>
        <taxon>Pseudomonadati</taxon>
        <taxon>Pseudomonadota</taxon>
        <taxon>Gammaproteobacteria</taxon>
        <taxon>Alteromonadales</taxon>
        <taxon>Shewanellaceae</taxon>
        <taxon>Shewanella</taxon>
    </lineage>
</organism>
<protein>
    <submittedName>
        <fullName evidence="2">Uncharacterized protein</fullName>
    </submittedName>
</protein>
<feature type="compositionally biased region" description="Polar residues" evidence="1">
    <location>
        <begin position="1"/>
        <end position="15"/>
    </location>
</feature>
<evidence type="ECO:0000313" key="2">
    <source>
        <dbReference type="EMBL" id="MEO3683076.1"/>
    </source>
</evidence>
<accession>A0ABV0FQH7</accession>